<accession>C1BCR6</accession>
<evidence type="ECO:0000313" key="2">
    <source>
        <dbReference type="EMBL" id="BAH55660.1"/>
    </source>
</evidence>
<dbReference type="InterPro" id="IPR001242">
    <property type="entry name" value="Condensation_dom"/>
</dbReference>
<proteinExistence type="predicted"/>
<evidence type="ECO:0000313" key="3">
    <source>
        <dbReference type="Proteomes" id="UP000002212"/>
    </source>
</evidence>
<dbReference type="GO" id="GO:0008610">
    <property type="term" value="P:lipid biosynthetic process"/>
    <property type="evidence" value="ECO:0007669"/>
    <property type="project" value="UniProtKB-ARBA"/>
</dbReference>
<evidence type="ECO:0000259" key="1">
    <source>
        <dbReference type="Pfam" id="PF00668"/>
    </source>
</evidence>
<dbReference type="EMBL" id="AP011116">
    <property type="protein sequence ID" value="BAH55660.1"/>
    <property type="molecule type" value="Genomic_DNA"/>
</dbReference>
<dbReference type="SUPFAM" id="SSF52777">
    <property type="entry name" value="CoA-dependent acyltransferases"/>
    <property type="match status" value="1"/>
</dbReference>
<gene>
    <name evidence="2" type="ordered locus">ROP_pROB01-01610</name>
</gene>
<dbReference type="Pfam" id="PF00668">
    <property type="entry name" value="Condensation"/>
    <property type="match status" value="1"/>
</dbReference>
<reference evidence="2 3" key="1">
    <citation type="submission" date="2009-03" db="EMBL/GenBank/DDBJ databases">
        <title>Comparison of the complete genome sequences of Rhodococcus erythropolis PR4 and Rhodococcus opacus B4.</title>
        <authorList>
            <person name="Takarada H."/>
            <person name="Sekine M."/>
            <person name="Hosoyama A."/>
            <person name="Yamada R."/>
            <person name="Fujisawa T."/>
            <person name="Omata S."/>
            <person name="Shimizu A."/>
            <person name="Tsukatani N."/>
            <person name="Tanikawa S."/>
            <person name="Fujita N."/>
            <person name="Harayama S."/>
        </authorList>
    </citation>
    <scope>NUCLEOTIDE SEQUENCE [LARGE SCALE GENOMIC DNA]</scope>
    <source>
        <strain evidence="2 3">B4</strain>
        <plasmid evidence="2 3">pROB01</plasmid>
    </source>
</reference>
<dbReference type="Gene3D" id="3.30.559.10">
    <property type="entry name" value="Chloramphenicol acetyltransferase-like domain"/>
    <property type="match status" value="1"/>
</dbReference>
<dbReference type="AlphaFoldDB" id="C1BCR6"/>
<feature type="domain" description="Condensation" evidence="1">
    <location>
        <begin position="2"/>
        <end position="105"/>
    </location>
</feature>
<dbReference type="KEGG" id="rop:ROP_pROB01-01610"/>
<sequence>MKWMRRDRKISLDMYDEHLVVSHILRLTDSRCFWYSRAHHIALDGYGAMTLIGRTAELYVAALEQREAPAHPVVHPGQLLDEDLRYQQSDQRRRDRDFWVGETADLPDAVTLGRSSTPGAAAHRVSGAVSARGNALVDRGGSVRRR</sequence>
<dbReference type="GO" id="GO:0003824">
    <property type="term" value="F:catalytic activity"/>
    <property type="evidence" value="ECO:0007669"/>
    <property type="project" value="InterPro"/>
</dbReference>
<organism evidence="2 3">
    <name type="scientific">Rhodococcus opacus (strain B4)</name>
    <dbReference type="NCBI Taxonomy" id="632772"/>
    <lineage>
        <taxon>Bacteria</taxon>
        <taxon>Bacillati</taxon>
        <taxon>Actinomycetota</taxon>
        <taxon>Actinomycetes</taxon>
        <taxon>Mycobacteriales</taxon>
        <taxon>Nocardiaceae</taxon>
        <taxon>Rhodococcus</taxon>
    </lineage>
</organism>
<geneLocation type="plasmid" evidence="2 3">
    <name>pROB01</name>
</geneLocation>
<protein>
    <submittedName>
        <fullName evidence="2">Putative non-ribosomal peptide synthetase</fullName>
    </submittedName>
</protein>
<dbReference type="HOGENOM" id="CLU_1775976_0_0_11"/>
<name>C1BCR6_RHOOB</name>
<dbReference type="RefSeq" id="WP_012686824.1">
    <property type="nucleotide sequence ID" value="NC_012520.1"/>
</dbReference>
<dbReference type="PATRIC" id="fig|632772.20.peg.7880"/>
<dbReference type="InterPro" id="IPR023213">
    <property type="entry name" value="CAT-like_dom_sf"/>
</dbReference>
<keyword evidence="2" id="KW-0614">Plasmid</keyword>
<dbReference type="Proteomes" id="UP000002212">
    <property type="component" value="Plasmid pROB01"/>
</dbReference>